<evidence type="ECO:0000313" key="1">
    <source>
        <dbReference type="EMBL" id="OGH78713.1"/>
    </source>
</evidence>
<dbReference type="Proteomes" id="UP000177040">
    <property type="component" value="Unassembled WGS sequence"/>
</dbReference>
<organism evidence="1 2">
    <name type="scientific">Candidatus Magasanikbacteria bacterium RIFCSPLOWO2_01_FULL_40_15</name>
    <dbReference type="NCBI Taxonomy" id="1798686"/>
    <lineage>
        <taxon>Bacteria</taxon>
        <taxon>Candidatus Magasanikiibacteriota</taxon>
    </lineage>
</organism>
<reference evidence="1 2" key="1">
    <citation type="journal article" date="2016" name="Nat. Commun.">
        <title>Thousands of microbial genomes shed light on interconnected biogeochemical processes in an aquifer system.</title>
        <authorList>
            <person name="Anantharaman K."/>
            <person name="Brown C.T."/>
            <person name="Hug L.A."/>
            <person name="Sharon I."/>
            <person name="Castelle C.J."/>
            <person name="Probst A.J."/>
            <person name="Thomas B.C."/>
            <person name="Singh A."/>
            <person name="Wilkins M.J."/>
            <person name="Karaoz U."/>
            <person name="Brodie E.L."/>
            <person name="Williams K.H."/>
            <person name="Hubbard S.S."/>
            <person name="Banfield J.F."/>
        </authorList>
    </citation>
    <scope>NUCLEOTIDE SEQUENCE [LARGE SCALE GENOMIC DNA]</scope>
</reference>
<protein>
    <recommendedName>
        <fullName evidence="3">Polymerase nucleotidyl transferase domain-containing protein</fullName>
    </recommendedName>
</protein>
<accession>A0A1F6N4Y6</accession>
<proteinExistence type="predicted"/>
<sequence>MERADILISIKRTLAYFDQFSYPLTAEELFDFLWQPAEKIQWREFLNILENAVTNGHCVSVFSYYLLPGREECAEKRQRSLLLVESKLALARRAAKLLGTVPFVRGIFVCNTVAAGWPTTDSDIDVLVIVQTDRLWLARLLVTGMASLCNVRRGKKYIADRICLSFYLTDSHLSLADVRIAAPDIYLTYWLYQLVPIFDEAEILEKLHSANQWTHAYIPNAAVKQKFHPDKIIILHPVWRFLKHGLEKIIQNKIGVRLENICRSFQLKRIAKQPHNIPPAVVISNTMLKFHEDDRRAEYQHVWLAHPATFIDVEENTI</sequence>
<gene>
    <name evidence="1" type="ORF">A2983_04405</name>
</gene>
<evidence type="ECO:0008006" key="3">
    <source>
        <dbReference type="Google" id="ProtNLM"/>
    </source>
</evidence>
<comment type="caution">
    <text evidence="1">The sequence shown here is derived from an EMBL/GenBank/DDBJ whole genome shotgun (WGS) entry which is preliminary data.</text>
</comment>
<name>A0A1F6N4Y6_9BACT</name>
<evidence type="ECO:0000313" key="2">
    <source>
        <dbReference type="Proteomes" id="UP000177040"/>
    </source>
</evidence>
<dbReference type="EMBL" id="MFQH01000003">
    <property type="protein sequence ID" value="OGH78713.1"/>
    <property type="molecule type" value="Genomic_DNA"/>
</dbReference>
<dbReference type="AlphaFoldDB" id="A0A1F6N4Y6"/>